<proteinExistence type="predicted"/>
<reference evidence="1 2" key="1">
    <citation type="journal article" date="2016" name="Nat. Commun.">
        <title>Thousands of microbial genomes shed light on interconnected biogeochemical processes in an aquifer system.</title>
        <authorList>
            <person name="Anantharaman K."/>
            <person name="Brown C.T."/>
            <person name="Hug L.A."/>
            <person name="Sharon I."/>
            <person name="Castelle C.J."/>
            <person name="Probst A.J."/>
            <person name="Thomas B.C."/>
            <person name="Singh A."/>
            <person name="Wilkins M.J."/>
            <person name="Karaoz U."/>
            <person name="Brodie E.L."/>
            <person name="Williams K.H."/>
            <person name="Hubbard S.S."/>
            <person name="Banfield J.F."/>
        </authorList>
    </citation>
    <scope>NUCLEOTIDE SEQUENCE [LARGE SCALE GENOMIC DNA]</scope>
</reference>
<evidence type="ECO:0000313" key="1">
    <source>
        <dbReference type="EMBL" id="OGM56761.1"/>
    </source>
</evidence>
<protein>
    <submittedName>
        <fullName evidence="1">Uncharacterized protein</fullName>
    </submittedName>
</protein>
<name>A0A1F8AYD8_9BACT</name>
<comment type="caution">
    <text evidence="1">The sequence shown here is derived from an EMBL/GenBank/DDBJ whole genome shotgun (WGS) entry which is preliminary data.</text>
</comment>
<dbReference type="EMBL" id="MGGZ01000025">
    <property type="protein sequence ID" value="OGM56761.1"/>
    <property type="molecule type" value="Genomic_DNA"/>
</dbReference>
<sequence>MRERLLGRRNFREIVASLKNRIFGPPTPLPETPAEAPDDRRMWEILNVVPIIELDKLTPQERARLEEKSLQELRAQLDFQASLNKPVSEFFGEKSSPQPAPRR</sequence>
<organism evidence="1 2">
    <name type="scientific">Candidatus Woesebacteria bacterium RIFCSPHIGHO2_12_FULL_46_16</name>
    <dbReference type="NCBI Taxonomy" id="1802513"/>
    <lineage>
        <taxon>Bacteria</taxon>
        <taxon>Candidatus Woeseibacteriota</taxon>
    </lineage>
</organism>
<dbReference type="AlphaFoldDB" id="A0A1F8AYD8"/>
<accession>A0A1F8AYD8</accession>
<gene>
    <name evidence="1" type="ORF">A3E46_00220</name>
</gene>
<dbReference type="STRING" id="1802513.A3E46_00220"/>
<dbReference type="Proteomes" id="UP000178313">
    <property type="component" value="Unassembled WGS sequence"/>
</dbReference>
<evidence type="ECO:0000313" key="2">
    <source>
        <dbReference type="Proteomes" id="UP000178313"/>
    </source>
</evidence>